<dbReference type="GO" id="GO:0051536">
    <property type="term" value="F:iron-sulfur cluster binding"/>
    <property type="evidence" value="ECO:0007669"/>
    <property type="project" value="UniProtKB-KW"/>
</dbReference>
<dbReference type="SFLD" id="SFLDG01103">
    <property type="entry name" value="Uncharacterised_Radical_SAM_Su"/>
    <property type="match status" value="1"/>
</dbReference>
<dbReference type="AlphaFoldDB" id="A0A1T5G4L6"/>
<gene>
    <name evidence="6" type="ORF">SAMN05660293_03647</name>
</gene>
<dbReference type="InterPro" id="IPR024032">
    <property type="entry name" value="rSAM_paired_HxsC"/>
</dbReference>
<protein>
    <submittedName>
        <fullName evidence="6">His-Xaa-Ser system radical SAM maturase HxsC</fullName>
    </submittedName>
</protein>
<keyword evidence="5" id="KW-0411">Iron-sulfur</keyword>
<keyword evidence="7" id="KW-1185">Reference proteome</keyword>
<dbReference type="InterPro" id="IPR058240">
    <property type="entry name" value="rSAM_sf"/>
</dbReference>
<keyword evidence="2" id="KW-0949">S-adenosyl-L-methionine</keyword>
<evidence type="ECO:0000256" key="1">
    <source>
        <dbReference type="ARBA" id="ARBA00001966"/>
    </source>
</evidence>
<evidence type="ECO:0000256" key="4">
    <source>
        <dbReference type="ARBA" id="ARBA00023004"/>
    </source>
</evidence>
<dbReference type="GO" id="GO:0046872">
    <property type="term" value="F:metal ion binding"/>
    <property type="evidence" value="ECO:0007669"/>
    <property type="project" value="UniProtKB-KW"/>
</dbReference>
<dbReference type="InterPro" id="IPR050377">
    <property type="entry name" value="Radical_SAM_PqqE_MftC-like"/>
</dbReference>
<dbReference type="InterPro" id="IPR007197">
    <property type="entry name" value="rSAM"/>
</dbReference>
<dbReference type="STRING" id="651661.SAMN05660293_03647"/>
<accession>A0A1T5G4L6</accession>
<evidence type="ECO:0000256" key="5">
    <source>
        <dbReference type="ARBA" id="ARBA00023014"/>
    </source>
</evidence>
<dbReference type="RefSeq" id="WP_212568015.1">
    <property type="nucleotide sequence ID" value="NZ_FUZA01000005.1"/>
</dbReference>
<dbReference type="NCBIfam" id="TIGR03977">
    <property type="entry name" value="rSAM_pair_HxsC"/>
    <property type="match status" value="1"/>
</dbReference>
<organism evidence="6 7">
    <name type="scientific">Dyadobacter psychrophilus</name>
    <dbReference type="NCBI Taxonomy" id="651661"/>
    <lineage>
        <taxon>Bacteria</taxon>
        <taxon>Pseudomonadati</taxon>
        <taxon>Bacteroidota</taxon>
        <taxon>Cytophagia</taxon>
        <taxon>Cytophagales</taxon>
        <taxon>Spirosomataceae</taxon>
        <taxon>Dyadobacter</taxon>
    </lineage>
</organism>
<dbReference type="Gene3D" id="3.20.20.70">
    <property type="entry name" value="Aldolase class I"/>
    <property type="match status" value="1"/>
</dbReference>
<sequence length="373" mass="42065">MMELRSKGKPLSFTQPIIGRITYGLAAESSILIDHSLDNTDVSDGYLAVLTKRSVTTHLSPIIHSIPSIQPLSEGDVIMMLPNGIIQTLFRVNSLDNTLFTTDRCNSNCLMCSQPPKDIDDIEYYYNVNHQVISLIPSTTEIIGITGGEPTLLGKRFFDMISHINRKLPATTIHILTNGRSFAWKNFTTRFESVNSSNLVLGIPLYSDYYLDHDYIVQASHAFNQTVLGLHNLASIGARIELRVVLHKLTFKRLPELAKFIFLNLPFVEQVAFMGLEYTGYTPHNDKLLWIDPLEYADELDIAVTYLNNNGINVSIYNHPLCLLPKPMWRFSVKSISDWKRHFLPKCDSCLVKADCGGIFATSRKVSLNINPQ</sequence>
<dbReference type="EMBL" id="FUZA01000005">
    <property type="protein sequence ID" value="SKC03289.1"/>
    <property type="molecule type" value="Genomic_DNA"/>
</dbReference>
<dbReference type="InterPro" id="IPR013785">
    <property type="entry name" value="Aldolase_TIM"/>
</dbReference>
<evidence type="ECO:0000313" key="6">
    <source>
        <dbReference type="EMBL" id="SKC03289.1"/>
    </source>
</evidence>
<evidence type="ECO:0000256" key="3">
    <source>
        <dbReference type="ARBA" id="ARBA00022723"/>
    </source>
</evidence>
<dbReference type="SUPFAM" id="SSF102114">
    <property type="entry name" value="Radical SAM enzymes"/>
    <property type="match status" value="1"/>
</dbReference>
<dbReference type="SFLD" id="SFLDG01067">
    <property type="entry name" value="SPASM/twitch_domain_containing"/>
    <property type="match status" value="1"/>
</dbReference>
<dbReference type="Proteomes" id="UP000190897">
    <property type="component" value="Unassembled WGS sequence"/>
</dbReference>
<dbReference type="PANTHER" id="PTHR11228">
    <property type="entry name" value="RADICAL SAM DOMAIN PROTEIN"/>
    <property type="match status" value="1"/>
</dbReference>
<reference evidence="7" key="1">
    <citation type="submission" date="2017-02" db="EMBL/GenBank/DDBJ databases">
        <authorList>
            <person name="Varghese N."/>
            <person name="Submissions S."/>
        </authorList>
    </citation>
    <scope>NUCLEOTIDE SEQUENCE [LARGE SCALE GENOMIC DNA]</scope>
    <source>
        <strain evidence="7">DSM 22270</strain>
    </source>
</reference>
<dbReference type="GO" id="GO:0003824">
    <property type="term" value="F:catalytic activity"/>
    <property type="evidence" value="ECO:0007669"/>
    <property type="project" value="InterPro"/>
</dbReference>
<dbReference type="CDD" id="cd01335">
    <property type="entry name" value="Radical_SAM"/>
    <property type="match status" value="1"/>
</dbReference>
<dbReference type="PANTHER" id="PTHR11228:SF34">
    <property type="entry name" value="TUNGSTEN-CONTAINING ALDEHYDE FERREDOXIN OXIDOREDUCTASE COFACTOR MODIFYING PROTEIN"/>
    <property type="match status" value="1"/>
</dbReference>
<evidence type="ECO:0000256" key="2">
    <source>
        <dbReference type="ARBA" id="ARBA00022691"/>
    </source>
</evidence>
<proteinExistence type="predicted"/>
<dbReference type="SFLD" id="SFLDS00029">
    <property type="entry name" value="Radical_SAM"/>
    <property type="match status" value="1"/>
</dbReference>
<keyword evidence="3" id="KW-0479">Metal-binding</keyword>
<keyword evidence="4" id="KW-0408">Iron</keyword>
<evidence type="ECO:0000313" key="7">
    <source>
        <dbReference type="Proteomes" id="UP000190897"/>
    </source>
</evidence>
<comment type="cofactor">
    <cofactor evidence="1">
        <name>[4Fe-4S] cluster</name>
        <dbReference type="ChEBI" id="CHEBI:49883"/>
    </cofactor>
</comment>
<name>A0A1T5G4L6_9BACT</name>